<dbReference type="Proteomes" id="UP000637267">
    <property type="component" value="Unassembled WGS sequence"/>
</dbReference>
<accession>A0ABQ2P4A4</accession>
<evidence type="ECO:0000313" key="2">
    <source>
        <dbReference type="Proteomes" id="UP000637267"/>
    </source>
</evidence>
<protein>
    <submittedName>
        <fullName evidence="1">Uncharacterized protein</fullName>
    </submittedName>
</protein>
<evidence type="ECO:0000313" key="1">
    <source>
        <dbReference type="EMBL" id="GGP17750.1"/>
    </source>
</evidence>
<dbReference type="EMBL" id="BMLX01000001">
    <property type="protein sequence ID" value="GGP17750.1"/>
    <property type="molecule type" value="Genomic_DNA"/>
</dbReference>
<name>A0ABQ2P4A4_9NEIS</name>
<sequence>MISDAHTWTTRLADDIEVKEFDHAGHHLRVTVWKSGHLWKWSYVIDGLHEGQITKRPFTEKGDSMSEGMFVAKYRAGKMPPLEKN</sequence>
<organism evidence="1 2">
    <name type="scientific">Silvimonas iriomotensis</name>
    <dbReference type="NCBI Taxonomy" id="449662"/>
    <lineage>
        <taxon>Bacteria</taxon>
        <taxon>Pseudomonadati</taxon>
        <taxon>Pseudomonadota</taxon>
        <taxon>Betaproteobacteria</taxon>
        <taxon>Neisseriales</taxon>
        <taxon>Chitinibacteraceae</taxon>
        <taxon>Silvimonas</taxon>
    </lineage>
</organism>
<comment type="caution">
    <text evidence="1">The sequence shown here is derived from an EMBL/GenBank/DDBJ whole genome shotgun (WGS) entry which is preliminary data.</text>
</comment>
<gene>
    <name evidence="1" type="ORF">GCM10010970_01360</name>
</gene>
<proteinExistence type="predicted"/>
<reference evidence="2" key="1">
    <citation type="journal article" date="2019" name="Int. J. Syst. Evol. Microbiol.">
        <title>The Global Catalogue of Microorganisms (GCM) 10K type strain sequencing project: providing services to taxonomists for standard genome sequencing and annotation.</title>
        <authorList>
            <consortium name="The Broad Institute Genomics Platform"/>
            <consortium name="The Broad Institute Genome Sequencing Center for Infectious Disease"/>
            <person name="Wu L."/>
            <person name="Ma J."/>
        </authorList>
    </citation>
    <scope>NUCLEOTIDE SEQUENCE [LARGE SCALE GENOMIC DNA]</scope>
    <source>
        <strain evidence="2">CGMCC 1.8859</strain>
    </source>
</reference>
<keyword evidence="2" id="KW-1185">Reference proteome</keyword>